<feature type="active site" description="Nucleophile" evidence="7">
    <location>
        <position position="180"/>
    </location>
</feature>
<keyword evidence="7" id="KW-0963">Cytoplasm</keyword>
<dbReference type="RefSeq" id="WP_091937639.1">
    <property type="nucleotide sequence ID" value="NZ_FOUJ01000006.1"/>
</dbReference>
<organism evidence="8 9">
    <name type="scientific">Methanolobus profundi</name>
    <dbReference type="NCBI Taxonomy" id="487685"/>
    <lineage>
        <taxon>Archaea</taxon>
        <taxon>Methanobacteriati</taxon>
        <taxon>Methanobacteriota</taxon>
        <taxon>Stenosarchaea group</taxon>
        <taxon>Methanomicrobia</taxon>
        <taxon>Methanosarcinales</taxon>
        <taxon>Methanosarcinaceae</taxon>
        <taxon>Methanolobus</taxon>
    </lineage>
</organism>
<dbReference type="FunFam" id="3.10.20.340:FF:000001">
    <property type="entry name" value="Arginine biosynthesis bifunctional protein ArgJ, chloroplastic"/>
    <property type="match status" value="1"/>
</dbReference>
<dbReference type="SUPFAM" id="SSF56266">
    <property type="entry name" value="DmpA/ArgJ-like"/>
    <property type="match status" value="1"/>
</dbReference>
<protein>
    <recommendedName>
        <fullName evidence="7">Glutamate N-acetyltransferase</fullName>
        <ecNumber evidence="7">2.3.1.35</ecNumber>
    </recommendedName>
    <alternativeName>
        <fullName evidence="7">Ornithine acetyltransferase</fullName>
        <shortName evidence="7">OATase</shortName>
    </alternativeName>
    <alternativeName>
        <fullName evidence="7">Ornithine transacetylase</fullName>
    </alternativeName>
    <component>
        <recommendedName>
            <fullName evidence="7">Glutamate N-acetyltransferase alpha chain</fullName>
        </recommendedName>
    </component>
    <component>
        <recommendedName>
            <fullName evidence="7">Glutamate N-acetyltransferase beta chain</fullName>
        </recommendedName>
    </component>
</protein>
<feature type="binding site" evidence="7">
    <location>
        <position position="180"/>
    </location>
    <ligand>
        <name>substrate</name>
    </ligand>
</feature>
<feature type="binding site" evidence="7">
    <location>
        <position position="260"/>
    </location>
    <ligand>
        <name>substrate</name>
    </ligand>
</feature>
<dbReference type="GO" id="GO:0004042">
    <property type="term" value="F:L-glutamate N-acetyltransferase activity"/>
    <property type="evidence" value="ECO:0007669"/>
    <property type="project" value="TreeGrafter"/>
</dbReference>
<evidence type="ECO:0000256" key="3">
    <source>
        <dbReference type="ARBA" id="ARBA00022605"/>
    </source>
</evidence>
<dbReference type="OrthoDB" id="52592at2157"/>
<keyword evidence="9" id="KW-1185">Reference proteome</keyword>
<dbReference type="CDD" id="cd02152">
    <property type="entry name" value="OAT"/>
    <property type="match status" value="1"/>
</dbReference>
<evidence type="ECO:0000256" key="5">
    <source>
        <dbReference type="ARBA" id="ARBA00022813"/>
    </source>
</evidence>
<evidence type="ECO:0000256" key="2">
    <source>
        <dbReference type="ARBA" id="ARBA00022571"/>
    </source>
</evidence>
<proteinExistence type="inferred from homology"/>
<dbReference type="GO" id="GO:0006592">
    <property type="term" value="P:ornithine biosynthetic process"/>
    <property type="evidence" value="ECO:0007669"/>
    <property type="project" value="TreeGrafter"/>
</dbReference>
<dbReference type="GO" id="GO:0005737">
    <property type="term" value="C:cytoplasm"/>
    <property type="evidence" value="ECO:0007669"/>
    <property type="project" value="UniProtKB-SubCell"/>
</dbReference>
<dbReference type="UniPathway" id="UPA00068">
    <property type="reaction ID" value="UER00106"/>
</dbReference>
<keyword evidence="2 7" id="KW-0055">Arginine biosynthesis</keyword>
<feature type="chain" id="PRO_5044352955" description="Glutamate N-acetyltransferase beta chain" evidence="7">
    <location>
        <begin position="180"/>
        <end position="394"/>
    </location>
</feature>
<dbReference type="EC" id="2.3.1.35" evidence="7"/>
<accession>A0A1I4U7S9</accession>
<dbReference type="InterPro" id="IPR016117">
    <property type="entry name" value="ArgJ-like_dom_sf"/>
</dbReference>
<keyword evidence="6 7" id="KW-0012">Acyltransferase</keyword>
<dbReference type="NCBIfam" id="TIGR00120">
    <property type="entry name" value="ArgJ"/>
    <property type="match status" value="1"/>
</dbReference>
<evidence type="ECO:0000313" key="9">
    <source>
        <dbReference type="Proteomes" id="UP000198535"/>
    </source>
</evidence>
<evidence type="ECO:0000313" key="8">
    <source>
        <dbReference type="EMBL" id="SFM85029.1"/>
    </source>
</evidence>
<feature type="site" description="Involved in the stabilization of negative charge on the oxyanion by the formation of the oxyanion hole" evidence="7">
    <location>
        <position position="107"/>
    </location>
</feature>
<evidence type="ECO:0000256" key="4">
    <source>
        <dbReference type="ARBA" id="ARBA00022679"/>
    </source>
</evidence>
<comment type="subcellular location">
    <subcellularLocation>
        <location evidence="7">Cytoplasm</location>
    </subcellularLocation>
</comment>
<keyword evidence="3 7" id="KW-0028">Amino-acid biosynthesis</keyword>
<dbReference type="GO" id="GO:0004358">
    <property type="term" value="F:L-glutamate N-acetyltransferase activity, acting on acetyl-L-ornithine as donor"/>
    <property type="evidence" value="ECO:0007669"/>
    <property type="project" value="UniProtKB-UniRule"/>
</dbReference>
<dbReference type="Gene3D" id="3.60.70.12">
    <property type="entry name" value="L-amino peptidase D-ALA esterase/amidase"/>
    <property type="match status" value="1"/>
</dbReference>
<keyword evidence="5 7" id="KW-0068">Autocatalytic cleavage</keyword>
<dbReference type="InterPro" id="IPR042195">
    <property type="entry name" value="ArgJ_beta_C"/>
</dbReference>
<feature type="binding site" evidence="7">
    <location>
        <position position="169"/>
    </location>
    <ligand>
        <name>substrate</name>
    </ligand>
</feature>
<evidence type="ECO:0000256" key="7">
    <source>
        <dbReference type="HAMAP-Rule" id="MF_01106"/>
    </source>
</evidence>
<comment type="pathway">
    <text evidence="7">Amino-acid biosynthesis; L-arginine biosynthesis; L-ornithine and N-acetyl-L-glutamate from L-glutamate and N(2)-acetyl-L-ornithine (cyclic): step 1/1.</text>
</comment>
<dbReference type="PANTHER" id="PTHR23100:SF0">
    <property type="entry name" value="ARGININE BIOSYNTHESIS BIFUNCTIONAL PROTEIN ARGJ, MITOCHONDRIAL"/>
    <property type="match status" value="1"/>
</dbReference>
<dbReference type="InterPro" id="IPR002813">
    <property type="entry name" value="Arg_biosynth_ArgJ"/>
</dbReference>
<keyword evidence="4 7" id="KW-0808">Transferase</keyword>
<feature type="binding site" evidence="7">
    <location>
        <position position="394"/>
    </location>
    <ligand>
        <name>substrate</name>
    </ligand>
</feature>
<feature type="binding site" evidence="7">
    <location>
        <position position="389"/>
    </location>
    <ligand>
        <name>substrate</name>
    </ligand>
</feature>
<feature type="site" description="Involved in the stabilization of negative charge on the oxyanion by the formation of the oxyanion hole" evidence="7">
    <location>
        <position position="108"/>
    </location>
</feature>
<feature type="chain" id="PRO_5044352956" description="Glutamate N-acetyltransferase alpha chain" evidence="7">
    <location>
        <begin position="1"/>
        <end position="179"/>
    </location>
</feature>
<dbReference type="Gene3D" id="3.10.20.340">
    <property type="entry name" value="ArgJ beta chain, C-terminal domain"/>
    <property type="match status" value="1"/>
</dbReference>
<dbReference type="EMBL" id="FOUJ01000006">
    <property type="protein sequence ID" value="SFM85029.1"/>
    <property type="molecule type" value="Genomic_DNA"/>
</dbReference>
<sequence>MKFIEGGICAVKGVRAGGIKPGKMGLTIIQAEGNAAGVYTRNKVIAAPLVVTREHINRTGRLSGVIVNSGNANAFTGVQGLADARIMASSLASKLGTEEELIGVASTGVVGRKLDTSWITTHLGEVLDLMGEDADASMSAARSIMTTDTVPKEIAIEMDCGIRIAGIAKGSGMIEPNMGTMLGFIYTDAEVHPDVLQSCLTVAVDKSFNMIVVDGDTSTNDMVLLTATGQSGITPEITDLQAGLDLVLTELAKMIAIDGEGATKLIESKVTGAATQEDARLAAKSIVRSPLVKSAIFGQDPNWGRIVVAAGYSGANMDQTKISLSFSAGTEVVELVKNGEVVKNDEETLSQLKSIMAEDEIFIITDLGMGHESATAWGCDLTYDYVRINAEYTT</sequence>
<comment type="subunit">
    <text evidence="7">Heterotetramer of two alpha and two beta chains.</text>
</comment>
<comment type="function">
    <text evidence="7">Catalyzes the transfer of the acetyl group from N(2)-acetylornithine to glutamate, forming N-acetylglutamate and L-ornithine.</text>
</comment>
<comment type="similarity">
    <text evidence="1 7">Belongs to the ArgJ family.</text>
</comment>
<dbReference type="Proteomes" id="UP000198535">
    <property type="component" value="Unassembled WGS sequence"/>
</dbReference>
<dbReference type="NCBIfam" id="NF003802">
    <property type="entry name" value="PRK05388.1"/>
    <property type="match status" value="1"/>
</dbReference>
<feature type="site" description="Cleavage; by autolysis" evidence="7">
    <location>
        <begin position="179"/>
        <end position="180"/>
    </location>
</feature>
<evidence type="ECO:0000256" key="1">
    <source>
        <dbReference type="ARBA" id="ARBA00006774"/>
    </source>
</evidence>
<dbReference type="GO" id="GO:0006526">
    <property type="term" value="P:L-arginine biosynthetic process"/>
    <property type="evidence" value="ECO:0007669"/>
    <property type="project" value="UniProtKB-UniRule"/>
</dbReference>
<evidence type="ECO:0000256" key="6">
    <source>
        <dbReference type="ARBA" id="ARBA00023315"/>
    </source>
</evidence>
<dbReference type="AlphaFoldDB" id="A0A1I4U7S9"/>
<gene>
    <name evidence="7" type="primary">argJ</name>
    <name evidence="8" type="ORF">SAMN04488696_2612</name>
</gene>
<dbReference type="HAMAP" id="MF_01106">
    <property type="entry name" value="ArgJ"/>
    <property type="match status" value="1"/>
</dbReference>
<dbReference type="Pfam" id="PF01960">
    <property type="entry name" value="ArgJ"/>
    <property type="match status" value="1"/>
</dbReference>
<dbReference type="STRING" id="487685.SAMN04488696_2612"/>
<name>A0A1I4U7S9_9EURY</name>
<reference evidence="9" key="1">
    <citation type="submission" date="2016-10" db="EMBL/GenBank/DDBJ databases">
        <authorList>
            <person name="Varghese N."/>
            <person name="Submissions S."/>
        </authorList>
    </citation>
    <scope>NUCLEOTIDE SEQUENCE [LARGE SCALE GENOMIC DNA]</scope>
    <source>
        <strain evidence="9">Mob M</strain>
    </source>
</reference>
<feature type="binding site" evidence="7">
    <location>
        <position position="146"/>
    </location>
    <ligand>
        <name>substrate</name>
    </ligand>
</feature>
<comment type="catalytic activity">
    <reaction evidence="7">
        <text>N(2)-acetyl-L-ornithine + L-glutamate = N-acetyl-L-glutamate + L-ornithine</text>
        <dbReference type="Rhea" id="RHEA:15349"/>
        <dbReference type="ChEBI" id="CHEBI:29985"/>
        <dbReference type="ChEBI" id="CHEBI:44337"/>
        <dbReference type="ChEBI" id="CHEBI:46911"/>
        <dbReference type="ChEBI" id="CHEBI:57805"/>
        <dbReference type="EC" id="2.3.1.35"/>
    </reaction>
</comment>
<dbReference type="PANTHER" id="PTHR23100">
    <property type="entry name" value="ARGININE BIOSYNTHESIS BIFUNCTIONAL PROTEIN ARGJ"/>
    <property type="match status" value="1"/>
</dbReference>